<dbReference type="SUPFAM" id="SSF47266">
    <property type="entry name" value="4-helical cytokines"/>
    <property type="match status" value="1"/>
</dbReference>
<dbReference type="Proteomes" id="UP000257200">
    <property type="component" value="Unplaced"/>
</dbReference>
<name>A0A3Q1EQY8_9TELE</name>
<dbReference type="PANTHER" id="PTHR11419">
    <property type="entry name" value="INTERFERON GAMMA"/>
    <property type="match status" value="1"/>
</dbReference>
<reference evidence="8" key="1">
    <citation type="submission" date="2025-08" db="UniProtKB">
        <authorList>
            <consortium name="Ensembl"/>
        </authorList>
    </citation>
    <scope>IDENTIFICATION</scope>
</reference>
<keyword evidence="7" id="KW-0732">Signal</keyword>
<evidence type="ECO:0000313" key="8">
    <source>
        <dbReference type="Ensembl" id="ENSAPOP00000006364.1"/>
    </source>
</evidence>
<evidence type="ECO:0000256" key="7">
    <source>
        <dbReference type="SAM" id="SignalP"/>
    </source>
</evidence>
<keyword evidence="9" id="KW-1185">Reference proteome</keyword>
<evidence type="ECO:0000256" key="3">
    <source>
        <dbReference type="ARBA" id="ARBA00022514"/>
    </source>
</evidence>
<sequence length="178" mass="20640">MFSFAGSICLLVLMGVVLAIKRGLKHDIFWTHLNFFFFFWVTLVRFINIKSVNNNKMFFFHQRGENLQLMNATLDVYIRIFSSILQNQNQQQHHGTGSSALLGQLPDGRRSEVEAALMKLQQKMENLKNHMNPRIHNRDEVLNRLNKIRVDDPMVQKKALAEFAEVFQTASVIGSRMC</sequence>
<dbReference type="GeneTree" id="ENSGT00940000176985"/>
<comment type="similarity">
    <text evidence="2">Belongs to the type II (or gamma) interferon family.</text>
</comment>
<dbReference type="InterPro" id="IPR009079">
    <property type="entry name" value="4_helix_cytokine-like_core"/>
</dbReference>
<feature type="signal peptide" evidence="7">
    <location>
        <begin position="1"/>
        <end position="19"/>
    </location>
</feature>
<organism evidence="8 9">
    <name type="scientific">Acanthochromis polyacanthus</name>
    <name type="common">spiny chromis</name>
    <dbReference type="NCBI Taxonomy" id="80966"/>
    <lineage>
        <taxon>Eukaryota</taxon>
        <taxon>Metazoa</taxon>
        <taxon>Chordata</taxon>
        <taxon>Craniata</taxon>
        <taxon>Vertebrata</taxon>
        <taxon>Euteleostomi</taxon>
        <taxon>Actinopterygii</taxon>
        <taxon>Neopterygii</taxon>
        <taxon>Teleostei</taxon>
        <taxon>Neoteleostei</taxon>
        <taxon>Acanthomorphata</taxon>
        <taxon>Ovalentaria</taxon>
        <taxon>Pomacentridae</taxon>
        <taxon>Acanthochromis</taxon>
    </lineage>
</organism>
<dbReference type="InParanoid" id="A0A3Q1EQY8"/>
<feature type="transmembrane region" description="Helical" evidence="6">
    <location>
        <begin position="29"/>
        <end position="47"/>
    </location>
</feature>
<dbReference type="STRING" id="80966.ENSAPOP00000006364"/>
<dbReference type="GO" id="GO:0005125">
    <property type="term" value="F:cytokine activity"/>
    <property type="evidence" value="ECO:0007669"/>
    <property type="project" value="UniProtKB-KW"/>
</dbReference>
<proteinExistence type="inferred from homology"/>
<dbReference type="Ensembl" id="ENSAPOT00000006777.1">
    <property type="protein sequence ID" value="ENSAPOP00000006364.1"/>
    <property type="gene ID" value="ENSAPOG00000008204.1"/>
</dbReference>
<dbReference type="InterPro" id="IPR002069">
    <property type="entry name" value="Interferon_gamma"/>
</dbReference>
<dbReference type="AlphaFoldDB" id="A0A3Q1EQY8"/>
<dbReference type="PANTHER" id="PTHR11419:SF0">
    <property type="entry name" value="INTERFERON GAMMA"/>
    <property type="match status" value="1"/>
</dbReference>
<evidence type="ECO:0000256" key="5">
    <source>
        <dbReference type="ARBA" id="ARBA00023180"/>
    </source>
</evidence>
<keyword evidence="4" id="KW-0964">Secreted</keyword>
<reference evidence="8" key="2">
    <citation type="submission" date="2025-09" db="UniProtKB">
        <authorList>
            <consortium name="Ensembl"/>
        </authorList>
    </citation>
    <scope>IDENTIFICATION</scope>
</reference>
<evidence type="ECO:0000256" key="6">
    <source>
        <dbReference type="SAM" id="Phobius"/>
    </source>
</evidence>
<keyword evidence="6" id="KW-0812">Transmembrane</keyword>
<feature type="chain" id="PRO_5018529530" evidence="7">
    <location>
        <begin position="20"/>
        <end position="178"/>
    </location>
</feature>
<evidence type="ECO:0000313" key="9">
    <source>
        <dbReference type="Proteomes" id="UP000257200"/>
    </source>
</evidence>
<evidence type="ECO:0000256" key="1">
    <source>
        <dbReference type="ARBA" id="ARBA00004613"/>
    </source>
</evidence>
<accession>A0A3Q1EQY8</accession>
<comment type="subcellular location">
    <subcellularLocation>
        <location evidence="1">Secreted</location>
    </subcellularLocation>
</comment>
<dbReference type="GO" id="GO:0005133">
    <property type="term" value="F:type II interferon receptor binding"/>
    <property type="evidence" value="ECO:0007669"/>
    <property type="project" value="InterPro"/>
</dbReference>
<dbReference type="Gene3D" id="1.20.1250.10">
    <property type="match status" value="1"/>
</dbReference>
<dbReference type="GO" id="GO:0005615">
    <property type="term" value="C:extracellular space"/>
    <property type="evidence" value="ECO:0007669"/>
    <property type="project" value="UniProtKB-KW"/>
</dbReference>
<evidence type="ECO:0000256" key="4">
    <source>
        <dbReference type="ARBA" id="ARBA00022525"/>
    </source>
</evidence>
<keyword evidence="3" id="KW-0202">Cytokine</keyword>
<protein>
    <submittedName>
        <fullName evidence="8">Uncharacterized protein</fullName>
    </submittedName>
</protein>
<keyword evidence="5" id="KW-0325">Glycoprotein</keyword>
<keyword evidence="6" id="KW-0472">Membrane</keyword>
<evidence type="ECO:0000256" key="2">
    <source>
        <dbReference type="ARBA" id="ARBA00007566"/>
    </source>
</evidence>
<keyword evidence="6" id="KW-1133">Transmembrane helix</keyword>
<dbReference type="GO" id="GO:0006955">
    <property type="term" value="P:immune response"/>
    <property type="evidence" value="ECO:0007669"/>
    <property type="project" value="InterPro"/>
</dbReference>